<dbReference type="PANTHER" id="PTHR48100:SF1">
    <property type="entry name" value="HISTIDINE PHOSPHATASE FAMILY PROTEIN-RELATED"/>
    <property type="match status" value="1"/>
</dbReference>
<evidence type="ECO:0000313" key="1">
    <source>
        <dbReference type="EMBL" id="RNJ60305.1"/>
    </source>
</evidence>
<dbReference type="GeneID" id="39612375"/>
<dbReference type="CDD" id="cd07067">
    <property type="entry name" value="HP_PGM_like"/>
    <property type="match status" value="1"/>
</dbReference>
<sequence length="448" mass="50358">MSTLVSLREDDSLMRQESTDIPVGTKTITSHQKNTNPGVSIYAMVPLWPNPTPPLKRPYQFRVVKEFNDLNRLENDKNDKNVITLSHKYISPTPTIHTDDTPEDILTRLIMEHGGPINCKLLYITRHGQSKHNVDALEAGGDQYSAVCAHFAQDRDPALTNSGEQDAAKAGDLISTSEAAKYAVPSVVYCSTLKRTLQTAVICAARYVPANMPLTLFPRDGLREFMGPGHLHVSDGRGNKSDILETLSELRIFKQLSVELEEDLPDEDDAFRTAETYINVDIRIEHELAKIFDDTTNRSSRAVHIVSHNRAIQSILRCLGYSTNQSNYRIFDFDNAATIALLVSRTPRTERQQEDLQASDEALQREESAQIDESYCADINSGFEKIQKDCMEGRSDKWQPWLKKLEEELANGSSGDVIEWRFELLKKAMSGEFKCGEFATQKAVGAFQ</sequence>
<name>A0A3M9YJD7_9PEZI</name>
<dbReference type="Gene3D" id="3.40.50.1240">
    <property type="entry name" value="Phosphoglycerate mutase-like"/>
    <property type="match status" value="1"/>
</dbReference>
<protein>
    <submittedName>
        <fullName evidence="1">Uncharacterized protein</fullName>
    </submittedName>
</protein>
<keyword evidence="2" id="KW-1185">Reference proteome</keyword>
<dbReference type="GO" id="GO:0005737">
    <property type="term" value="C:cytoplasm"/>
    <property type="evidence" value="ECO:0007669"/>
    <property type="project" value="TreeGrafter"/>
</dbReference>
<dbReference type="InterPro" id="IPR029033">
    <property type="entry name" value="His_PPase_superfam"/>
</dbReference>
<dbReference type="Proteomes" id="UP000267145">
    <property type="component" value="Unassembled WGS sequence"/>
</dbReference>
<dbReference type="SMART" id="SM00855">
    <property type="entry name" value="PGAM"/>
    <property type="match status" value="1"/>
</dbReference>
<dbReference type="InterPro" id="IPR050275">
    <property type="entry name" value="PGM_Phosphatase"/>
</dbReference>
<comment type="caution">
    <text evidence="1">The sequence shown here is derived from an EMBL/GenBank/DDBJ whole genome shotgun (WGS) entry which is preliminary data.</text>
</comment>
<accession>A0A3M9YJD7</accession>
<dbReference type="EMBL" id="RBVV01000008">
    <property type="protein sequence ID" value="RNJ60305.1"/>
    <property type="molecule type" value="Genomic_DNA"/>
</dbReference>
<gene>
    <name evidence="1" type="ORF">D7B24_008686</name>
</gene>
<evidence type="ECO:0000313" key="2">
    <source>
        <dbReference type="Proteomes" id="UP000267145"/>
    </source>
</evidence>
<dbReference type="Pfam" id="PF00300">
    <property type="entry name" value="His_Phos_1"/>
    <property type="match status" value="1"/>
</dbReference>
<dbReference type="AlphaFoldDB" id="A0A3M9YJD7"/>
<organism evidence="1 2">
    <name type="scientific">Verticillium nonalfalfae</name>
    <dbReference type="NCBI Taxonomy" id="1051616"/>
    <lineage>
        <taxon>Eukaryota</taxon>
        <taxon>Fungi</taxon>
        <taxon>Dikarya</taxon>
        <taxon>Ascomycota</taxon>
        <taxon>Pezizomycotina</taxon>
        <taxon>Sordariomycetes</taxon>
        <taxon>Hypocreomycetidae</taxon>
        <taxon>Glomerellales</taxon>
        <taxon>Plectosphaerellaceae</taxon>
        <taxon>Verticillium</taxon>
    </lineage>
</organism>
<dbReference type="SUPFAM" id="SSF53254">
    <property type="entry name" value="Phosphoglycerate mutase-like"/>
    <property type="match status" value="1"/>
</dbReference>
<reference evidence="1 2" key="1">
    <citation type="submission" date="2018-10" db="EMBL/GenBank/DDBJ databases">
        <title>Genome sequence of Verticillium nonalfalfae VnAa140.</title>
        <authorList>
            <person name="Stajich J.E."/>
            <person name="Kasson M.T."/>
        </authorList>
    </citation>
    <scope>NUCLEOTIDE SEQUENCE [LARGE SCALE GENOMIC DNA]</scope>
    <source>
        <strain evidence="1 2">VnAa140</strain>
    </source>
</reference>
<dbReference type="GO" id="GO:0016791">
    <property type="term" value="F:phosphatase activity"/>
    <property type="evidence" value="ECO:0007669"/>
    <property type="project" value="TreeGrafter"/>
</dbReference>
<dbReference type="RefSeq" id="XP_028498463.1">
    <property type="nucleotide sequence ID" value="XM_028642772.1"/>
</dbReference>
<dbReference type="InterPro" id="IPR013078">
    <property type="entry name" value="His_Pase_superF_clade-1"/>
</dbReference>
<proteinExistence type="predicted"/>
<dbReference type="PANTHER" id="PTHR48100">
    <property type="entry name" value="BROAD-SPECIFICITY PHOSPHATASE YOR283W-RELATED"/>
    <property type="match status" value="1"/>
</dbReference>